<evidence type="ECO:0000256" key="1">
    <source>
        <dbReference type="SAM" id="MobiDB-lite"/>
    </source>
</evidence>
<reference evidence="2 3" key="1">
    <citation type="submission" date="2024-09" db="EMBL/GenBank/DDBJ databases">
        <title>Rethinking Asexuality: The Enigmatic Case of Functional Sexual Genes in Lepraria (Stereocaulaceae).</title>
        <authorList>
            <person name="Doellman M."/>
            <person name="Sun Y."/>
            <person name="Barcenas-Pena A."/>
            <person name="Lumbsch H.T."/>
            <person name="Grewe F."/>
        </authorList>
    </citation>
    <scope>NUCLEOTIDE SEQUENCE [LARGE SCALE GENOMIC DNA]</scope>
    <source>
        <strain evidence="2 3">Mercado 3170</strain>
    </source>
</reference>
<accession>A0ABR4ACC7</accession>
<dbReference type="PANTHER" id="PTHR37535:SF3">
    <property type="entry name" value="FLUG DOMAIN-CONTAINING PROTEIN"/>
    <property type="match status" value="1"/>
</dbReference>
<evidence type="ECO:0008006" key="4">
    <source>
        <dbReference type="Google" id="ProtNLM"/>
    </source>
</evidence>
<proteinExistence type="predicted"/>
<dbReference type="Proteomes" id="UP001590950">
    <property type="component" value="Unassembled WGS sequence"/>
</dbReference>
<keyword evidence="3" id="KW-1185">Reference proteome</keyword>
<evidence type="ECO:0000313" key="2">
    <source>
        <dbReference type="EMBL" id="KAL2043415.1"/>
    </source>
</evidence>
<dbReference type="Pfam" id="PF11917">
    <property type="entry name" value="DUF3435"/>
    <property type="match status" value="1"/>
</dbReference>
<organism evidence="2 3">
    <name type="scientific">Stereocaulon virgatum</name>
    <dbReference type="NCBI Taxonomy" id="373712"/>
    <lineage>
        <taxon>Eukaryota</taxon>
        <taxon>Fungi</taxon>
        <taxon>Dikarya</taxon>
        <taxon>Ascomycota</taxon>
        <taxon>Pezizomycotina</taxon>
        <taxon>Lecanoromycetes</taxon>
        <taxon>OSLEUM clade</taxon>
        <taxon>Lecanoromycetidae</taxon>
        <taxon>Lecanorales</taxon>
        <taxon>Lecanorineae</taxon>
        <taxon>Stereocaulaceae</taxon>
        <taxon>Stereocaulon</taxon>
    </lineage>
</organism>
<comment type="caution">
    <text evidence="2">The sequence shown here is derived from an EMBL/GenBank/DDBJ whole genome shotgun (WGS) entry which is preliminary data.</text>
</comment>
<feature type="compositionally biased region" description="Basic and acidic residues" evidence="1">
    <location>
        <begin position="791"/>
        <end position="801"/>
    </location>
</feature>
<dbReference type="InterPro" id="IPR021842">
    <property type="entry name" value="DUF3435"/>
</dbReference>
<evidence type="ECO:0000313" key="3">
    <source>
        <dbReference type="Proteomes" id="UP001590950"/>
    </source>
</evidence>
<feature type="region of interest" description="Disordered" evidence="1">
    <location>
        <begin position="790"/>
        <end position="813"/>
    </location>
</feature>
<sequence length="838" mass="96575">MACCPRSFCFFLPTCLPCSGCCVNRLAVRLLRSSQTIALRYLNILSLCLSSFCDLVLTLFPSSRVLHLLSAMPKKKSPEHFFQRACEKGSDINKAIVNGIAVKKHIEPKTEKNYARALGLWNGYARDHPGADPYDLETLKDFVRIMAYGIDGIYGDPKAGEKSVLQYWKDFTAGWRRHASLITPETTQSVTNFIKIHLRDELGLAHRKRLRSYGITNHFIHLGTQLWEKDWQIYDKPRIRVDTWAKIQLYIFTSARVGEYIESTCRAGSGRGLYYRDMTFGVFRNERGEAEFAIQVVRDAKNMTLTPEKRPEHSVHEGLEPRPLFCNPVLTMLARAIADNAFRDYSTMEELLEIEPPENEMYHLRQNESVLGKPFFHVVSTGEMEKADTFSRRLRELGVRAGYLRPPTIHDFRAEGLYLVDKLYSAAQRMKHGGHRDERTYCDSYMPNNAGTDLQGGYFDGKLRSIVNDRFRGLTLHRNPELWQALPARKQHELKDTPEFAAFEVEIDVLAPKAKKDPAAKERRQTLMADKRKLVAEELSRCQKLQPSKLLASPDDAELMGYHRSQFHRIRRLMPERDRLASNLFLVAPIRSNEGRSVLRDMIALCRQEAEVPFRPGLEPEKCTCLMADHKLELDRKPAAERWRHIYGCYKKRLVASYGFAEPCFDCSEWIVGGDAWNDHCEMHLGRPEMLPIQCNPFVYGGTLACPGYCPFCSGNTALPAPTRMQQFLDREKWKAHIDGHIEMLDGCKATRCTHPRRKCVDAFPSVLEMKFHLQDVHCIQFTKGMKRRRSGSEVKFEPDRRKRSRKTKDHDQDVKLERWPQSLLFTIIEYPDIGTLN</sequence>
<name>A0ABR4ACC7_9LECA</name>
<dbReference type="PANTHER" id="PTHR37535">
    <property type="entry name" value="FLUG DOMAIN PROTEIN"/>
    <property type="match status" value="1"/>
</dbReference>
<gene>
    <name evidence="2" type="ORF">N7G274_003721</name>
</gene>
<dbReference type="EMBL" id="JBEFKJ010000011">
    <property type="protein sequence ID" value="KAL2043415.1"/>
    <property type="molecule type" value="Genomic_DNA"/>
</dbReference>
<protein>
    <recommendedName>
        <fullName evidence="4">C2H2-type domain-containing protein</fullName>
    </recommendedName>
</protein>